<feature type="domain" description="SAM-dependent MTase RsmB/NOP-type" evidence="7">
    <location>
        <begin position="139"/>
        <end position="519"/>
    </location>
</feature>
<dbReference type="GO" id="GO:0008173">
    <property type="term" value="F:RNA methyltransferase activity"/>
    <property type="evidence" value="ECO:0007669"/>
    <property type="project" value="InterPro"/>
</dbReference>
<dbReference type="FunFam" id="3.30.70.1170:FF:000006">
    <property type="entry name" value="NOL1/NOP2/Sun domain family protein"/>
    <property type="match status" value="1"/>
</dbReference>
<feature type="binding site" evidence="5">
    <location>
        <begin position="246"/>
        <end position="252"/>
    </location>
    <ligand>
        <name>S-adenosyl-L-methionine</name>
        <dbReference type="ChEBI" id="CHEBI:59789"/>
    </ligand>
</feature>
<gene>
    <name evidence="8" type="ORF">K491DRAFT_714308</name>
</gene>
<dbReference type="SUPFAM" id="SSF53335">
    <property type="entry name" value="S-adenosyl-L-methionine-dependent methyltransferases"/>
    <property type="match status" value="1"/>
</dbReference>
<dbReference type="Pfam" id="PF21148">
    <property type="entry name" value="NSUN5_fdxn-like"/>
    <property type="match status" value="1"/>
</dbReference>
<keyword evidence="9" id="KW-1185">Reference proteome</keyword>
<comment type="similarity">
    <text evidence="5">Belongs to the class I-like SAM-binding methyltransferase superfamily. RsmB/NOP family.</text>
</comment>
<dbReference type="Pfam" id="PF01189">
    <property type="entry name" value="Methyltr_RsmB-F"/>
    <property type="match status" value="1"/>
</dbReference>
<evidence type="ECO:0000313" key="8">
    <source>
        <dbReference type="EMBL" id="KAF2657655.1"/>
    </source>
</evidence>
<dbReference type="OrthoDB" id="435282at2759"/>
<dbReference type="Proteomes" id="UP000799324">
    <property type="component" value="Unassembled WGS sequence"/>
</dbReference>
<evidence type="ECO:0000256" key="3">
    <source>
        <dbReference type="ARBA" id="ARBA00022691"/>
    </source>
</evidence>
<organism evidence="8 9">
    <name type="scientific">Lophiostoma macrostomum CBS 122681</name>
    <dbReference type="NCBI Taxonomy" id="1314788"/>
    <lineage>
        <taxon>Eukaryota</taxon>
        <taxon>Fungi</taxon>
        <taxon>Dikarya</taxon>
        <taxon>Ascomycota</taxon>
        <taxon>Pezizomycotina</taxon>
        <taxon>Dothideomycetes</taxon>
        <taxon>Pleosporomycetidae</taxon>
        <taxon>Pleosporales</taxon>
        <taxon>Lophiostomataceae</taxon>
        <taxon>Lophiostoma</taxon>
    </lineage>
</organism>
<feature type="region of interest" description="Disordered" evidence="6">
    <location>
        <begin position="548"/>
        <end position="568"/>
    </location>
</feature>
<keyword evidence="4 5" id="KW-0694">RNA-binding</keyword>
<dbReference type="GO" id="GO:0070475">
    <property type="term" value="P:rRNA base methylation"/>
    <property type="evidence" value="ECO:0007669"/>
    <property type="project" value="TreeGrafter"/>
</dbReference>
<dbReference type="GO" id="GO:0005730">
    <property type="term" value="C:nucleolus"/>
    <property type="evidence" value="ECO:0007669"/>
    <property type="project" value="TreeGrafter"/>
</dbReference>
<reference evidence="8" key="1">
    <citation type="journal article" date="2020" name="Stud. Mycol.">
        <title>101 Dothideomycetes genomes: a test case for predicting lifestyles and emergence of pathogens.</title>
        <authorList>
            <person name="Haridas S."/>
            <person name="Albert R."/>
            <person name="Binder M."/>
            <person name="Bloem J."/>
            <person name="Labutti K."/>
            <person name="Salamov A."/>
            <person name="Andreopoulos B."/>
            <person name="Baker S."/>
            <person name="Barry K."/>
            <person name="Bills G."/>
            <person name="Bluhm B."/>
            <person name="Cannon C."/>
            <person name="Castanera R."/>
            <person name="Culley D."/>
            <person name="Daum C."/>
            <person name="Ezra D."/>
            <person name="Gonzalez J."/>
            <person name="Henrissat B."/>
            <person name="Kuo A."/>
            <person name="Liang C."/>
            <person name="Lipzen A."/>
            <person name="Lutzoni F."/>
            <person name="Magnuson J."/>
            <person name="Mondo S."/>
            <person name="Nolan M."/>
            <person name="Ohm R."/>
            <person name="Pangilinan J."/>
            <person name="Park H.-J."/>
            <person name="Ramirez L."/>
            <person name="Alfaro M."/>
            <person name="Sun H."/>
            <person name="Tritt A."/>
            <person name="Yoshinaga Y."/>
            <person name="Zwiers L.-H."/>
            <person name="Turgeon B."/>
            <person name="Goodwin S."/>
            <person name="Spatafora J."/>
            <person name="Crous P."/>
            <person name="Grigoriev I."/>
        </authorList>
    </citation>
    <scope>NUCLEOTIDE SEQUENCE</scope>
    <source>
        <strain evidence="8">CBS 122681</strain>
    </source>
</reference>
<keyword evidence="2 5" id="KW-0808">Transferase</keyword>
<dbReference type="InterPro" id="IPR048889">
    <property type="entry name" value="NSUN5_RCM1_N"/>
</dbReference>
<feature type="active site" description="Nucleophile" evidence="5">
    <location>
        <position position="428"/>
    </location>
</feature>
<dbReference type="AlphaFoldDB" id="A0A6A6TCD4"/>
<name>A0A6A6TCD4_9PLEO</name>
<dbReference type="PANTHER" id="PTHR22807">
    <property type="entry name" value="NOP2 YEAST -RELATED NOL1/NOP2/FMU SUN DOMAIN-CONTAINING"/>
    <property type="match status" value="1"/>
</dbReference>
<accession>A0A6A6TCD4</accession>
<dbReference type="InterPro" id="IPR049560">
    <property type="entry name" value="MeTrfase_RsmB-F_NOP2_cat"/>
</dbReference>
<evidence type="ECO:0000259" key="7">
    <source>
        <dbReference type="PROSITE" id="PS51686"/>
    </source>
</evidence>
<dbReference type="PROSITE" id="PS51686">
    <property type="entry name" value="SAM_MT_RSMB_NOP"/>
    <property type="match status" value="1"/>
</dbReference>
<dbReference type="EMBL" id="MU004323">
    <property type="protein sequence ID" value="KAF2657655.1"/>
    <property type="molecule type" value="Genomic_DNA"/>
</dbReference>
<keyword evidence="3 5" id="KW-0949">S-adenosyl-L-methionine</keyword>
<feature type="binding site" evidence="5">
    <location>
        <position position="324"/>
    </location>
    <ligand>
        <name>S-adenosyl-L-methionine</name>
        <dbReference type="ChEBI" id="CHEBI:59789"/>
    </ligand>
</feature>
<evidence type="ECO:0000256" key="2">
    <source>
        <dbReference type="ARBA" id="ARBA00022679"/>
    </source>
</evidence>
<dbReference type="Pfam" id="PF21153">
    <property type="entry name" value="NSUN5_N"/>
    <property type="match status" value="1"/>
</dbReference>
<evidence type="ECO:0000256" key="1">
    <source>
        <dbReference type="ARBA" id="ARBA00022603"/>
    </source>
</evidence>
<sequence>MSLYYEAAATLANPNKTGGSLKSRVYKQTDVKSSPAQIFALITETSKWSPVLKTIIERSGLLQEEKKLTPLLALLLTHDLLLAKTGVAAPTNHVLKLAITRHKARLGAELTKVRLLRGCATLDALRHAVNDGSVDTGPTALPKAPAHPRWVRVNTLKTTLDEQLSSTFAGYEETKHLSVIMSARSSSKTYFIDPNIPNLLAFPPKIELSKSTAYVGGQIIFQDKASCFPAYLLDVGAEIGDIIDGCAAPGNKTTQLAAIVSAAPTKAPRHVIAFERDKARASTLEKMVNLASADNVVTIKGGQDFLAAQPGSEEYSKTQAILLDPSCSGSGIVGRDDTIEIQLPTAPESIKPNSKGSASKKRKRTDVKSSHPEESTTLKLEVDNLPHEESPEDNNTSDRLTALSTFQLRILTHAMRFPQARRITYSTCSIHCEENESVVLQALQSTIAKERGWAILKREQQVTGLRDWQHRGIWDDGKLGLEAKTRDHAKEEILDACIRCEKGTDAGTMGFFVAAFTRHGPEAVEQNEDEWNGFSDEEAMDNAAVSAILQSESTPAYSEKRTKKKHRK</sequence>
<comment type="caution">
    <text evidence="5">Lacks conserved residue(s) required for the propagation of feature annotation.</text>
</comment>
<dbReference type="Gene3D" id="3.40.50.150">
    <property type="entry name" value="Vaccinia Virus protein VP39"/>
    <property type="match status" value="1"/>
</dbReference>
<evidence type="ECO:0000256" key="5">
    <source>
        <dbReference type="PROSITE-ProRule" id="PRU01023"/>
    </source>
</evidence>
<dbReference type="Gene3D" id="3.30.70.1170">
    <property type="entry name" value="Sun protein, domain 3"/>
    <property type="match status" value="1"/>
</dbReference>
<feature type="region of interest" description="Disordered" evidence="6">
    <location>
        <begin position="343"/>
        <end position="398"/>
    </location>
</feature>
<dbReference type="InterPro" id="IPR001678">
    <property type="entry name" value="MeTrfase_RsmB-F_NOP2_dom"/>
</dbReference>
<dbReference type="PRINTS" id="PR02008">
    <property type="entry name" value="RCMTFAMILY"/>
</dbReference>
<proteinExistence type="inferred from homology"/>
<evidence type="ECO:0000256" key="6">
    <source>
        <dbReference type="SAM" id="MobiDB-lite"/>
    </source>
</evidence>
<dbReference type="PANTHER" id="PTHR22807:SF4">
    <property type="entry name" value="28S RRNA (CYTOSINE-C(5))-METHYLTRANSFERASE"/>
    <property type="match status" value="1"/>
</dbReference>
<dbReference type="GO" id="GO:0003723">
    <property type="term" value="F:RNA binding"/>
    <property type="evidence" value="ECO:0007669"/>
    <property type="project" value="UniProtKB-UniRule"/>
</dbReference>
<feature type="compositionally biased region" description="Basic and acidic residues" evidence="6">
    <location>
        <begin position="366"/>
        <end position="389"/>
    </location>
</feature>
<dbReference type="InterPro" id="IPR029063">
    <property type="entry name" value="SAM-dependent_MTases_sf"/>
</dbReference>
<evidence type="ECO:0000313" key="9">
    <source>
        <dbReference type="Proteomes" id="UP000799324"/>
    </source>
</evidence>
<keyword evidence="1 5" id="KW-0489">Methyltransferase</keyword>
<dbReference type="InterPro" id="IPR023267">
    <property type="entry name" value="RCMT"/>
</dbReference>
<protein>
    <submittedName>
        <fullName evidence="8">Putative NOL1/NOP2/sun domain protein</fullName>
    </submittedName>
</protein>
<evidence type="ECO:0000256" key="4">
    <source>
        <dbReference type="ARBA" id="ARBA00022884"/>
    </source>
</evidence>
<dbReference type="InterPro" id="IPR049561">
    <property type="entry name" value="NSUN5_7_fdxn-like"/>
</dbReference>
<feature type="binding site" evidence="5">
    <location>
        <position position="275"/>
    </location>
    <ligand>
        <name>S-adenosyl-L-methionine</name>
        <dbReference type="ChEBI" id="CHEBI:59789"/>
    </ligand>
</feature>